<dbReference type="PANTHER" id="PTHR36529:SF1">
    <property type="entry name" value="GLYCOSYLTRANSFERASE"/>
    <property type="match status" value="1"/>
</dbReference>
<dbReference type="PANTHER" id="PTHR36529">
    <property type="entry name" value="SLL1095 PROTEIN"/>
    <property type="match status" value="1"/>
</dbReference>
<keyword evidence="2" id="KW-1185">Reference proteome</keyword>
<dbReference type="InterPro" id="IPR018641">
    <property type="entry name" value="Trfase_1_rSAM/seldom-assoc"/>
</dbReference>
<dbReference type="eggNOG" id="COG3222">
    <property type="taxonomic scope" value="Bacteria"/>
</dbReference>
<dbReference type="STRING" id="706587.Desti_2321"/>
<dbReference type="AlphaFoldDB" id="I4C617"/>
<dbReference type="KEGG" id="dti:Desti_2321"/>
<evidence type="ECO:0000313" key="2">
    <source>
        <dbReference type="Proteomes" id="UP000006055"/>
    </source>
</evidence>
<dbReference type="NCBIfam" id="TIGR04282">
    <property type="entry name" value="glyco_like_cofC"/>
    <property type="match status" value="1"/>
</dbReference>
<dbReference type="Gene3D" id="3.90.550.10">
    <property type="entry name" value="Spore Coat Polysaccharide Biosynthesis Protein SpsA, Chain A"/>
    <property type="match status" value="1"/>
</dbReference>
<dbReference type="HOGENOM" id="CLU_075662_2_0_7"/>
<organism evidence="1 2">
    <name type="scientific">Desulfomonile tiedjei (strain ATCC 49306 / DSM 6799 / DCB-1)</name>
    <dbReference type="NCBI Taxonomy" id="706587"/>
    <lineage>
        <taxon>Bacteria</taxon>
        <taxon>Pseudomonadati</taxon>
        <taxon>Thermodesulfobacteriota</taxon>
        <taxon>Desulfomonilia</taxon>
        <taxon>Desulfomonilales</taxon>
        <taxon>Desulfomonilaceae</taxon>
        <taxon>Desulfomonile</taxon>
    </lineage>
</organism>
<accession>I4C617</accession>
<dbReference type="Pfam" id="PF09837">
    <property type="entry name" value="DUF2064"/>
    <property type="match status" value="1"/>
</dbReference>
<dbReference type="InterPro" id="IPR029044">
    <property type="entry name" value="Nucleotide-diphossugar_trans"/>
</dbReference>
<dbReference type="RefSeq" id="WP_014810151.1">
    <property type="nucleotide sequence ID" value="NC_018025.1"/>
</dbReference>
<dbReference type="Proteomes" id="UP000006055">
    <property type="component" value="Chromosome"/>
</dbReference>
<dbReference type="EMBL" id="CP003360">
    <property type="protein sequence ID" value="AFM25008.1"/>
    <property type="molecule type" value="Genomic_DNA"/>
</dbReference>
<protein>
    <recommendedName>
        <fullName evidence="3">Glycosyltransferase</fullName>
    </recommendedName>
</protein>
<gene>
    <name evidence="1" type="ordered locus">Desti_2321</name>
</gene>
<evidence type="ECO:0008006" key="3">
    <source>
        <dbReference type="Google" id="ProtNLM"/>
    </source>
</evidence>
<name>I4C617_DESTA</name>
<reference evidence="2" key="1">
    <citation type="submission" date="2012-06" db="EMBL/GenBank/DDBJ databases">
        <title>Complete sequence of chromosome of Desulfomonile tiedjei DSM 6799.</title>
        <authorList>
            <person name="Lucas S."/>
            <person name="Copeland A."/>
            <person name="Lapidus A."/>
            <person name="Glavina del Rio T."/>
            <person name="Dalin E."/>
            <person name="Tice H."/>
            <person name="Bruce D."/>
            <person name="Goodwin L."/>
            <person name="Pitluck S."/>
            <person name="Peters L."/>
            <person name="Ovchinnikova G."/>
            <person name="Zeytun A."/>
            <person name="Lu M."/>
            <person name="Kyrpides N."/>
            <person name="Mavromatis K."/>
            <person name="Ivanova N."/>
            <person name="Brettin T."/>
            <person name="Detter J.C."/>
            <person name="Han C."/>
            <person name="Larimer F."/>
            <person name="Land M."/>
            <person name="Hauser L."/>
            <person name="Markowitz V."/>
            <person name="Cheng J.-F."/>
            <person name="Hugenholtz P."/>
            <person name="Woyke T."/>
            <person name="Wu D."/>
            <person name="Spring S."/>
            <person name="Schroeder M."/>
            <person name="Brambilla E."/>
            <person name="Klenk H.-P."/>
            <person name="Eisen J.A."/>
        </authorList>
    </citation>
    <scope>NUCLEOTIDE SEQUENCE [LARGE SCALE GENOMIC DNA]</scope>
    <source>
        <strain evidence="2">ATCC 49306 / DSM 6799 / DCB-1</strain>
    </source>
</reference>
<proteinExistence type="predicted"/>
<dbReference type="SUPFAM" id="SSF53448">
    <property type="entry name" value="Nucleotide-diphospho-sugar transferases"/>
    <property type="match status" value="1"/>
</dbReference>
<sequence length="214" mass="23761">MLQRIIVFARYPEPGKTKTRLIPAIGPEKAAALQRFLAEHVLSVIKTWGARRSVSVEVRYEGTDETCMTEWLGSGFVYNVQRGADIGEKMHNAFEDAFNEQFDRVVIVGTDLPFLDSEILESALNLLITHDLVLGPANDGGYYLVGLKAPEPELFRNVAWGTDLVLDQTVHAASSLGMTPGFVRALDDVDRPEDLQKLKSLSEFVRNPAFQGLL</sequence>
<dbReference type="OrthoDB" id="9798250at2"/>
<evidence type="ECO:0000313" key="1">
    <source>
        <dbReference type="EMBL" id="AFM25008.1"/>
    </source>
</evidence>